<evidence type="ECO:0000313" key="3">
    <source>
        <dbReference type="Proteomes" id="UP001597180"/>
    </source>
</evidence>
<feature type="signal peptide" evidence="1">
    <location>
        <begin position="1"/>
        <end position="26"/>
    </location>
</feature>
<dbReference type="Proteomes" id="UP001597180">
    <property type="component" value="Unassembled WGS sequence"/>
</dbReference>
<gene>
    <name evidence="2" type="ORF">ACFQ4B_09625</name>
</gene>
<sequence length="94" mass="10561">MMKLKRIAAALFALTMFATSAVPAFADGRWQCPGCTCNQYKYFVDIDLVNWSGTTPIGTLGPYDDYTSAKAAADNYLYYYPEYKADIYDAQYCS</sequence>
<keyword evidence="3" id="KW-1185">Reference proteome</keyword>
<name>A0ABW3UJG7_9BACL</name>
<organism evidence="2 3">
    <name type="scientific">Paenibacillus vulneris</name>
    <dbReference type="NCBI Taxonomy" id="1133364"/>
    <lineage>
        <taxon>Bacteria</taxon>
        <taxon>Bacillati</taxon>
        <taxon>Bacillota</taxon>
        <taxon>Bacilli</taxon>
        <taxon>Bacillales</taxon>
        <taxon>Paenibacillaceae</taxon>
        <taxon>Paenibacillus</taxon>
    </lineage>
</organism>
<evidence type="ECO:0000256" key="1">
    <source>
        <dbReference type="SAM" id="SignalP"/>
    </source>
</evidence>
<protein>
    <recommendedName>
        <fullName evidence="4">Secreted protein</fullName>
    </recommendedName>
</protein>
<comment type="caution">
    <text evidence="2">The sequence shown here is derived from an EMBL/GenBank/DDBJ whole genome shotgun (WGS) entry which is preliminary data.</text>
</comment>
<keyword evidence="1" id="KW-0732">Signal</keyword>
<dbReference type="RefSeq" id="WP_144028074.1">
    <property type="nucleotide sequence ID" value="NZ_BAABJG010000006.1"/>
</dbReference>
<accession>A0ABW3UJG7</accession>
<proteinExistence type="predicted"/>
<dbReference type="EMBL" id="JBHTLU010000013">
    <property type="protein sequence ID" value="MFD1220379.1"/>
    <property type="molecule type" value="Genomic_DNA"/>
</dbReference>
<evidence type="ECO:0000313" key="2">
    <source>
        <dbReference type="EMBL" id="MFD1220379.1"/>
    </source>
</evidence>
<evidence type="ECO:0008006" key="4">
    <source>
        <dbReference type="Google" id="ProtNLM"/>
    </source>
</evidence>
<feature type="chain" id="PRO_5045772330" description="Secreted protein" evidence="1">
    <location>
        <begin position="27"/>
        <end position="94"/>
    </location>
</feature>
<reference evidence="3" key="1">
    <citation type="journal article" date="2019" name="Int. J. Syst. Evol. Microbiol.">
        <title>The Global Catalogue of Microorganisms (GCM) 10K type strain sequencing project: providing services to taxonomists for standard genome sequencing and annotation.</title>
        <authorList>
            <consortium name="The Broad Institute Genomics Platform"/>
            <consortium name="The Broad Institute Genome Sequencing Center for Infectious Disease"/>
            <person name="Wu L."/>
            <person name="Ma J."/>
        </authorList>
    </citation>
    <scope>NUCLEOTIDE SEQUENCE [LARGE SCALE GENOMIC DNA]</scope>
    <source>
        <strain evidence="3">CCUG 53270</strain>
    </source>
</reference>